<dbReference type="InterPro" id="IPR000835">
    <property type="entry name" value="HTH_MarR-typ"/>
</dbReference>
<evidence type="ECO:0000313" key="5">
    <source>
        <dbReference type="EMBL" id="MST74507.1"/>
    </source>
</evidence>
<dbReference type="SMART" id="SM00347">
    <property type="entry name" value="HTH_MARR"/>
    <property type="match status" value="1"/>
</dbReference>
<comment type="caution">
    <text evidence="5">The sequence shown here is derived from an EMBL/GenBank/DDBJ whole genome shotgun (WGS) entry which is preliminary data.</text>
</comment>
<evidence type="ECO:0000256" key="1">
    <source>
        <dbReference type="ARBA" id="ARBA00023015"/>
    </source>
</evidence>
<sequence>MKAIEVMNIMSKMRKLYREKCAPVCKEYGINQSGLDILLFLGHNPDHNTARDICEIRGIKTGIVSVVVEQLIQKGYLERKEDEKDRRIQRLFLTEASYNIVRAGENLQQETHGLLCEGMTLEDKEAINRVLYKVARNLEKNERRK</sequence>
<accession>A0A6L5YQP8</accession>
<protein>
    <submittedName>
        <fullName evidence="5">Winged helix-turn-helix transcriptional regulator</fullName>
    </submittedName>
</protein>
<dbReference type="Gene3D" id="1.10.10.10">
    <property type="entry name" value="Winged helix-like DNA-binding domain superfamily/Winged helix DNA-binding domain"/>
    <property type="match status" value="1"/>
</dbReference>
<keyword evidence="3" id="KW-0804">Transcription</keyword>
<dbReference type="Pfam" id="PF12802">
    <property type="entry name" value="MarR_2"/>
    <property type="match status" value="1"/>
</dbReference>
<dbReference type="GO" id="GO:0003677">
    <property type="term" value="F:DNA binding"/>
    <property type="evidence" value="ECO:0007669"/>
    <property type="project" value="UniProtKB-KW"/>
</dbReference>
<dbReference type="PANTHER" id="PTHR42756">
    <property type="entry name" value="TRANSCRIPTIONAL REGULATOR, MARR"/>
    <property type="match status" value="1"/>
</dbReference>
<keyword evidence="1" id="KW-0805">Transcription regulation</keyword>
<keyword evidence="2" id="KW-0238">DNA-binding</keyword>
<organism evidence="5 6">
    <name type="scientific">Roseburia porci</name>
    <dbReference type="NCBI Taxonomy" id="2605790"/>
    <lineage>
        <taxon>Bacteria</taxon>
        <taxon>Bacillati</taxon>
        <taxon>Bacillota</taxon>
        <taxon>Clostridia</taxon>
        <taxon>Lachnospirales</taxon>
        <taxon>Lachnospiraceae</taxon>
        <taxon>Roseburia</taxon>
    </lineage>
</organism>
<gene>
    <name evidence="5" type="ORF">FYJ75_05570</name>
</gene>
<evidence type="ECO:0000313" key="6">
    <source>
        <dbReference type="Proteomes" id="UP000474024"/>
    </source>
</evidence>
<dbReference type="GO" id="GO:0003700">
    <property type="term" value="F:DNA-binding transcription factor activity"/>
    <property type="evidence" value="ECO:0007669"/>
    <property type="project" value="InterPro"/>
</dbReference>
<dbReference type="InterPro" id="IPR036390">
    <property type="entry name" value="WH_DNA-bd_sf"/>
</dbReference>
<dbReference type="SUPFAM" id="SSF46785">
    <property type="entry name" value="Winged helix' DNA-binding domain"/>
    <property type="match status" value="1"/>
</dbReference>
<dbReference type="PRINTS" id="PR00598">
    <property type="entry name" value="HTHMARR"/>
</dbReference>
<reference evidence="5 6" key="1">
    <citation type="submission" date="2019-08" db="EMBL/GenBank/DDBJ databases">
        <title>In-depth cultivation of the pig gut microbiome towards novel bacterial diversity and tailored functional studies.</title>
        <authorList>
            <person name="Wylensek D."/>
            <person name="Hitch T.C.A."/>
            <person name="Clavel T."/>
        </authorList>
    </citation>
    <scope>NUCLEOTIDE SEQUENCE [LARGE SCALE GENOMIC DNA]</scope>
    <source>
        <strain evidence="5 6">MUC/MUC-530-WT-4D</strain>
    </source>
</reference>
<dbReference type="EMBL" id="VUNI01000006">
    <property type="protein sequence ID" value="MST74507.1"/>
    <property type="molecule type" value="Genomic_DNA"/>
</dbReference>
<evidence type="ECO:0000256" key="2">
    <source>
        <dbReference type="ARBA" id="ARBA00023125"/>
    </source>
</evidence>
<feature type="domain" description="HTH marR-type" evidence="4">
    <location>
        <begin position="1"/>
        <end position="136"/>
    </location>
</feature>
<evidence type="ECO:0000256" key="3">
    <source>
        <dbReference type="ARBA" id="ARBA00023163"/>
    </source>
</evidence>
<name>A0A6L5YQP8_9FIRM</name>
<dbReference type="PROSITE" id="PS50995">
    <property type="entry name" value="HTH_MARR_2"/>
    <property type="match status" value="1"/>
</dbReference>
<dbReference type="PANTHER" id="PTHR42756:SF1">
    <property type="entry name" value="TRANSCRIPTIONAL REPRESSOR OF EMRAB OPERON"/>
    <property type="match status" value="1"/>
</dbReference>
<evidence type="ECO:0000259" key="4">
    <source>
        <dbReference type="PROSITE" id="PS50995"/>
    </source>
</evidence>
<proteinExistence type="predicted"/>
<dbReference type="AlphaFoldDB" id="A0A6L5YQP8"/>
<dbReference type="RefSeq" id="WP_154429471.1">
    <property type="nucleotide sequence ID" value="NZ_VUNI01000006.1"/>
</dbReference>
<dbReference type="Proteomes" id="UP000474024">
    <property type="component" value="Unassembled WGS sequence"/>
</dbReference>
<keyword evidence="6" id="KW-1185">Reference proteome</keyword>
<dbReference type="InterPro" id="IPR036388">
    <property type="entry name" value="WH-like_DNA-bd_sf"/>
</dbReference>